<keyword evidence="5" id="KW-1185">Reference proteome</keyword>
<dbReference type="InterPro" id="IPR053943">
    <property type="entry name" value="RlmKL-like_Mtase_CS"/>
</dbReference>
<dbReference type="RefSeq" id="WP_011834045.1">
    <property type="nucleotide sequence ID" value="NC_008942.1"/>
</dbReference>
<dbReference type="Gene3D" id="3.40.50.150">
    <property type="entry name" value="Vaccinia Virus protein VP39"/>
    <property type="match status" value="2"/>
</dbReference>
<proteinExistence type="predicted"/>
<dbReference type="HOGENOM" id="CLU_027633_2_0_2"/>
<dbReference type="PROSITE" id="PS01261">
    <property type="entry name" value="UPF0020"/>
    <property type="match status" value="1"/>
</dbReference>
<dbReference type="GeneID" id="4794740"/>
<dbReference type="KEGG" id="mla:Mlab_1681"/>
<dbReference type="EMBL" id="CP000559">
    <property type="protein sequence ID" value="ABN07842.1"/>
    <property type="molecule type" value="Genomic_DNA"/>
</dbReference>
<evidence type="ECO:0000259" key="3">
    <source>
        <dbReference type="Pfam" id="PF01170"/>
    </source>
</evidence>
<dbReference type="Proteomes" id="UP000000365">
    <property type="component" value="Chromosome"/>
</dbReference>
<dbReference type="OrthoDB" id="38200at2157"/>
<dbReference type="GO" id="GO:0032259">
    <property type="term" value="P:methylation"/>
    <property type="evidence" value="ECO:0007669"/>
    <property type="project" value="UniProtKB-KW"/>
</dbReference>
<reference evidence="4 5" key="1">
    <citation type="journal article" date="2009" name="Stand. Genomic Sci.">
        <title>Complete genome sequence of Methanocorpusculum labreanum type strain Z.</title>
        <authorList>
            <person name="Anderson I.J."/>
            <person name="Sieprawska-Lupa M."/>
            <person name="Goltsman E."/>
            <person name="Lapidus A."/>
            <person name="Copeland A."/>
            <person name="Glavina Del Rio T."/>
            <person name="Tice H."/>
            <person name="Dalin E."/>
            <person name="Barry K."/>
            <person name="Pitluck S."/>
            <person name="Hauser L."/>
            <person name="Land M."/>
            <person name="Lucas S."/>
            <person name="Richardson P."/>
            <person name="Whitman W.B."/>
            <person name="Kyrpides N.C."/>
        </authorList>
    </citation>
    <scope>NUCLEOTIDE SEQUENCE [LARGE SCALE GENOMIC DNA]</scope>
    <source>
        <strain evidence="5">ATCC 43576 / DSM 4855 / Z</strain>
    </source>
</reference>
<sequence length="366" mass="43206">MNLKELDEIKYNNQYKNSLNSLSPYIGRLRYECAGYLIDQYAQPDEILFDPFCGSGTVLLEGWAKGYNVMGNDLNYYAYVLTMGKLYPYQTELDALATLDRYNNRVTKKTSQINLDVIPEWVQSFYHPQTLREIIAWTYYLRKNKEWFLLSCLMGILHHQRPGFLSYPSSHGVPYLRTNKYPRENYPEMYSYRNVYEKLNAKIKRSYKYIPNLDFSKERIVYNKNSASMKINQDRIGTIITSPPYMKSLTYARDNRLRLWFLGKDDWNSLDQKISPQGNDFILMMKQCIKKWSEHQISGDKCVVVLGDINIQYKNQKIPLAEMLTEISSKKYRLVEAFYDSIPEAKKQIKGKDLVKREIITVLERI</sequence>
<dbReference type="InterPro" id="IPR000241">
    <property type="entry name" value="RlmKL-like_Mtase"/>
</dbReference>
<evidence type="ECO:0000256" key="2">
    <source>
        <dbReference type="ARBA" id="ARBA00022679"/>
    </source>
</evidence>
<accession>A2SU36</accession>
<dbReference type="REBASE" id="14712">
    <property type="entry name" value="M.MlaZORF1681P"/>
</dbReference>
<name>A2SU36_METLZ</name>
<dbReference type="Pfam" id="PF01170">
    <property type="entry name" value="UPF0020"/>
    <property type="match status" value="1"/>
</dbReference>
<feature type="domain" description="Ribosomal RNA large subunit methyltransferase K/L-like methyltransferase" evidence="3">
    <location>
        <begin position="42"/>
        <end position="71"/>
    </location>
</feature>
<protein>
    <recommendedName>
        <fullName evidence="3">Ribosomal RNA large subunit methyltransferase K/L-like methyltransferase domain-containing protein</fullName>
    </recommendedName>
</protein>
<organism evidence="4 5">
    <name type="scientific">Methanocorpusculum labreanum (strain ATCC 43576 / DSM 4855 / Z)</name>
    <dbReference type="NCBI Taxonomy" id="410358"/>
    <lineage>
        <taxon>Archaea</taxon>
        <taxon>Methanobacteriati</taxon>
        <taxon>Methanobacteriota</taxon>
        <taxon>Stenosarchaea group</taxon>
        <taxon>Methanomicrobia</taxon>
        <taxon>Methanomicrobiales</taxon>
        <taxon>Methanocorpusculaceae</taxon>
        <taxon>Methanocorpusculum</taxon>
    </lineage>
</organism>
<keyword evidence="2" id="KW-0808">Transferase</keyword>
<evidence type="ECO:0000313" key="5">
    <source>
        <dbReference type="Proteomes" id="UP000000365"/>
    </source>
</evidence>
<dbReference type="AlphaFoldDB" id="A2SU36"/>
<evidence type="ECO:0000256" key="1">
    <source>
        <dbReference type="ARBA" id="ARBA00022603"/>
    </source>
</evidence>
<dbReference type="STRING" id="410358.Mlab_1681"/>
<keyword evidence="1" id="KW-0489">Methyltransferase</keyword>
<dbReference type="GO" id="GO:0008168">
    <property type="term" value="F:methyltransferase activity"/>
    <property type="evidence" value="ECO:0007669"/>
    <property type="project" value="UniProtKB-KW"/>
</dbReference>
<dbReference type="InterPro" id="IPR029063">
    <property type="entry name" value="SAM-dependent_MTases_sf"/>
</dbReference>
<gene>
    <name evidence="4" type="ordered locus">Mlab_1681</name>
</gene>
<evidence type="ECO:0000313" key="4">
    <source>
        <dbReference type="EMBL" id="ABN07842.1"/>
    </source>
</evidence>
<dbReference type="SUPFAM" id="SSF53335">
    <property type="entry name" value="S-adenosyl-L-methionine-dependent methyltransferases"/>
    <property type="match status" value="1"/>
</dbReference>
<dbReference type="eggNOG" id="arCOG00890">
    <property type="taxonomic scope" value="Archaea"/>
</dbReference>